<dbReference type="Proteomes" id="UP000317881">
    <property type="component" value="Unassembled WGS sequence"/>
</dbReference>
<dbReference type="GO" id="GO:0055085">
    <property type="term" value="P:transmembrane transport"/>
    <property type="evidence" value="ECO:0007669"/>
    <property type="project" value="InterPro"/>
</dbReference>
<evidence type="ECO:0000313" key="10">
    <source>
        <dbReference type="EMBL" id="GEC03868.1"/>
    </source>
</evidence>
<keyword evidence="2 7" id="KW-0813">Transport</keyword>
<keyword evidence="3" id="KW-1003">Cell membrane</keyword>
<proteinExistence type="inferred from homology"/>
<sequence>MTTLSTPPPGSTNRTSDTAGKAPSTGRSRRGAQAPARVGRRRGNTGFVLACLLPALVLFTVFMVIPTVNVFRTSLYTWGGFSPDKQFVGLDNFRHLLDDQQFVRAFQNTVALLVVVTVVTMGMGLFLAAIMTRQRLRGRNLYRFVLYIPNVLSVVVIAAIFSAVYDQDNGLINGTLRLLSLDGLQQVWLGNQKIVLYSVAIAMVWQSLGYYMVLYMAGMASIPEELYEASALDGASGTRQFFAITLPLIWESLRTTLTFFVMSAVNLSFVLVRAMTGGGPDGSSDVLLNYMYKQAYTNSSYGYGMAIGVVIFAFSFLVSLLVSRATKREPLQF</sequence>
<keyword evidence="5 7" id="KW-1133">Transmembrane helix</keyword>
<dbReference type="InterPro" id="IPR000515">
    <property type="entry name" value="MetI-like"/>
</dbReference>
<feature type="region of interest" description="Disordered" evidence="8">
    <location>
        <begin position="1"/>
        <end position="38"/>
    </location>
</feature>
<accession>A0A4Y3VCR1</accession>
<feature type="transmembrane region" description="Helical" evidence="7">
    <location>
        <begin position="47"/>
        <end position="68"/>
    </location>
</feature>
<dbReference type="CDD" id="cd06261">
    <property type="entry name" value="TM_PBP2"/>
    <property type="match status" value="1"/>
</dbReference>
<comment type="subcellular location">
    <subcellularLocation>
        <location evidence="1 7">Cell membrane</location>
        <topology evidence="1 7">Multi-pass membrane protein</topology>
    </subcellularLocation>
</comment>
<feature type="transmembrane region" description="Helical" evidence="7">
    <location>
        <begin position="257"/>
        <end position="276"/>
    </location>
</feature>
<dbReference type="PANTHER" id="PTHR30193">
    <property type="entry name" value="ABC TRANSPORTER PERMEASE PROTEIN"/>
    <property type="match status" value="1"/>
</dbReference>
<evidence type="ECO:0000256" key="3">
    <source>
        <dbReference type="ARBA" id="ARBA00022475"/>
    </source>
</evidence>
<dbReference type="PROSITE" id="PS50928">
    <property type="entry name" value="ABC_TM1"/>
    <property type="match status" value="1"/>
</dbReference>
<protein>
    <submittedName>
        <fullName evidence="10">Sugar ABC transporter permease</fullName>
    </submittedName>
</protein>
<dbReference type="Gene3D" id="1.10.3720.10">
    <property type="entry name" value="MetI-like"/>
    <property type="match status" value="1"/>
</dbReference>
<feature type="domain" description="ABC transmembrane type-1" evidence="9">
    <location>
        <begin position="106"/>
        <end position="322"/>
    </location>
</feature>
<dbReference type="Pfam" id="PF00528">
    <property type="entry name" value="BPD_transp_1"/>
    <property type="match status" value="1"/>
</dbReference>
<evidence type="ECO:0000256" key="5">
    <source>
        <dbReference type="ARBA" id="ARBA00022989"/>
    </source>
</evidence>
<feature type="transmembrane region" description="Helical" evidence="7">
    <location>
        <begin position="144"/>
        <end position="165"/>
    </location>
</feature>
<evidence type="ECO:0000256" key="6">
    <source>
        <dbReference type="ARBA" id="ARBA00023136"/>
    </source>
</evidence>
<dbReference type="SUPFAM" id="SSF161098">
    <property type="entry name" value="MetI-like"/>
    <property type="match status" value="1"/>
</dbReference>
<dbReference type="InterPro" id="IPR035906">
    <property type="entry name" value="MetI-like_sf"/>
</dbReference>
<comment type="caution">
    <text evidence="10">The sequence shown here is derived from an EMBL/GenBank/DDBJ whole genome shotgun (WGS) entry which is preliminary data.</text>
</comment>
<evidence type="ECO:0000256" key="2">
    <source>
        <dbReference type="ARBA" id="ARBA00022448"/>
    </source>
</evidence>
<keyword evidence="4 7" id="KW-0812">Transmembrane</keyword>
<organism evidence="10 11">
    <name type="scientific">Streptomyces spinoverrucosus</name>
    <dbReference type="NCBI Taxonomy" id="284043"/>
    <lineage>
        <taxon>Bacteria</taxon>
        <taxon>Bacillati</taxon>
        <taxon>Actinomycetota</taxon>
        <taxon>Actinomycetes</taxon>
        <taxon>Kitasatosporales</taxon>
        <taxon>Streptomycetaceae</taxon>
        <taxon>Streptomyces</taxon>
    </lineage>
</organism>
<dbReference type="PANTHER" id="PTHR30193:SF41">
    <property type="entry name" value="DIACETYLCHITOBIOSE UPTAKE SYSTEM PERMEASE PROTEIN NGCF"/>
    <property type="match status" value="1"/>
</dbReference>
<comment type="similarity">
    <text evidence="7">Belongs to the binding-protein-dependent transport system permease family.</text>
</comment>
<gene>
    <name evidence="10" type="primary">msmF_1</name>
    <name evidence="10" type="ORF">SSP24_15230</name>
</gene>
<evidence type="ECO:0000256" key="7">
    <source>
        <dbReference type="RuleBase" id="RU363032"/>
    </source>
</evidence>
<feature type="transmembrane region" description="Helical" evidence="7">
    <location>
        <begin position="110"/>
        <end position="132"/>
    </location>
</feature>
<feature type="transmembrane region" description="Helical" evidence="7">
    <location>
        <begin position="194"/>
        <end position="213"/>
    </location>
</feature>
<evidence type="ECO:0000256" key="4">
    <source>
        <dbReference type="ARBA" id="ARBA00022692"/>
    </source>
</evidence>
<dbReference type="RefSeq" id="WP_218037071.1">
    <property type="nucleotide sequence ID" value="NZ_BJND01000008.1"/>
</dbReference>
<dbReference type="GO" id="GO:0005886">
    <property type="term" value="C:plasma membrane"/>
    <property type="evidence" value="ECO:0007669"/>
    <property type="project" value="UniProtKB-SubCell"/>
</dbReference>
<dbReference type="AlphaFoldDB" id="A0A4Y3VCR1"/>
<evidence type="ECO:0000256" key="8">
    <source>
        <dbReference type="SAM" id="MobiDB-lite"/>
    </source>
</evidence>
<keyword evidence="6 7" id="KW-0472">Membrane</keyword>
<feature type="compositionally biased region" description="Pro residues" evidence="8">
    <location>
        <begin position="1"/>
        <end position="10"/>
    </location>
</feature>
<feature type="transmembrane region" description="Helical" evidence="7">
    <location>
        <begin position="301"/>
        <end position="322"/>
    </location>
</feature>
<dbReference type="InterPro" id="IPR051393">
    <property type="entry name" value="ABC_transporter_permease"/>
</dbReference>
<keyword evidence="11" id="KW-1185">Reference proteome</keyword>
<evidence type="ECO:0000259" key="9">
    <source>
        <dbReference type="PROSITE" id="PS50928"/>
    </source>
</evidence>
<dbReference type="EMBL" id="BJND01000008">
    <property type="protein sequence ID" value="GEC03868.1"/>
    <property type="molecule type" value="Genomic_DNA"/>
</dbReference>
<evidence type="ECO:0000313" key="11">
    <source>
        <dbReference type="Proteomes" id="UP000317881"/>
    </source>
</evidence>
<reference evidence="10 11" key="1">
    <citation type="submission" date="2019-06" db="EMBL/GenBank/DDBJ databases">
        <title>Whole genome shotgun sequence of Streptomyces spinoverrucosus NBRC 14228.</title>
        <authorList>
            <person name="Hosoyama A."/>
            <person name="Uohara A."/>
            <person name="Ohji S."/>
            <person name="Ichikawa N."/>
        </authorList>
    </citation>
    <scope>NUCLEOTIDE SEQUENCE [LARGE SCALE GENOMIC DNA]</scope>
    <source>
        <strain evidence="10 11">NBRC 14228</strain>
    </source>
</reference>
<name>A0A4Y3VCR1_9ACTN</name>
<evidence type="ECO:0000256" key="1">
    <source>
        <dbReference type="ARBA" id="ARBA00004651"/>
    </source>
</evidence>